<dbReference type="CDD" id="cd16917">
    <property type="entry name" value="HATPase_UhpB-NarQ-NarX-like"/>
    <property type="match status" value="1"/>
</dbReference>
<keyword evidence="7" id="KW-1185">Reference proteome</keyword>
<evidence type="ECO:0000313" key="6">
    <source>
        <dbReference type="EMBL" id="CAG5086085.1"/>
    </source>
</evidence>
<keyword evidence="2" id="KW-0418">Kinase</keyword>
<evidence type="ECO:0000259" key="5">
    <source>
        <dbReference type="PROSITE" id="PS50109"/>
    </source>
</evidence>
<dbReference type="Pfam" id="PF02518">
    <property type="entry name" value="HATPase_c"/>
    <property type="match status" value="1"/>
</dbReference>
<dbReference type="GO" id="GO:0046983">
    <property type="term" value="F:protein dimerization activity"/>
    <property type="evidence" value="ECO:0007669"/>
    <property type="project" value="InterPro"/>
</dbReference>
<feature type="transmembrane region" description="Helical" evidence="4">
    <location>
        <begin position="130"/>
        <end position="151"/>
    </location>
</feature>
<evidence type="ECO:0000256" key="3">
    <source>
        <dbReference type="ARBA" id="ARBA00023012"/>
    </source>
</evidence>
<gene>
    <name evidence="6" type="ORF">CRYO30217_03002</name>
</gene>
<feature type="transmembrane region" description="Helical" evidence="4">
    <location>
        <begin position="163"/>
        <end position="183"/>
    </location>
</feature>
<dbReference type="InterPro" id="IPR005467">
    <property type="entry name" value="His_kinase_dom"/>
</dbReference>
<dbReference type="PROSITE" id="PS50109">
    <property type="entry name" value="HIS_KIN"/>
    <property type="match status" value="1"/>
</dbReference>
<dbReference type="SMART" id="SM00387">
    <property type="entry name" value="HATPase_c"/>
    <property type="match status" value="1"/>
</dbReference>
<proteinExistence type="predicted"/>
<evidence type="ECO:0000256" key="4">
    <source>
        <dbReference type="SAM" id="Phobius"/>
    </source>
</evidence>
<organism evidence="6 7">
    <name type="scientific">Parvicella tangerina</name>
    <dbReference type="NCBI Taxonomy" id="2829795"/>
    <lineage>
        <taxon>Bacteria</taxon>
        <taxon>Pseudomonadati</taxon>
        <taxon>Bacteroidota</taxon>
        <taxon>Flavobacteriia</taxon>
        <taxon>Flavobacteriales</taxon>
        <taxon>Parvicellaceae</taxon>
        <taxon>Parvicella</taxon>
    </lineage>
</organism>
<dbReference type="InterPro" id="IPR011712">
    <property type="entry name" value="Sig_transdc_His_kin_sub3_dim/P"/>
</dbReference>
<keyword evidence="4" id="KW-1133">Transmembrane helix</keyword>
<evidence type="ECO:0000313" key="7">
    <source>
        <dbReference type="Proteomes" id="UP000683507"/>
    </source>
</evidence>
<keyword evidence="4" id="KW-0472">Membrane</keyword>
<reference evidence="6" key="1">
    <citation type="submission" date="2021-04" db="EMBL/GenBank/DDBJ databases">
        <authorList>
            <person name="Rodrigo-Torres L."/>
            <person name="Arahal R. D."/>
            <person name="Lucena T."/>
        </authorList>
    </citation>
    <scope>NUCLEOTIDE SEQUENCE</scope>
    <source>
        <strain evidence="6">AS29M-1</strain>
    </source>
</reference>
<dbReference type="KEGG" id="ptan:CRYO30217_03002"/>
<dbReference type="GO" id="GO:0000155">
    <property type="term" value="F:phosphorelay sensor kinase activity"/>
    <property type="evidence" value="ECO:0007669"/>
    <property type="project" value="InterPro"/>
</dbReference>
<dbReference type="InterPro" id="IPR003594">
    <property type="entry name" value="HATPase_dom"/>
</dbReference>
<evidence type="ECO:0000256" key="2">
    <source>
        <dbReference type="ARBA" id="ARBA00022777"/>
    </source>
</evidence>
<dbReference type="AlphaFoldDB" id="A0A916JQE1"/>
<dbReference type="SUPFAM" id="SSF55874">
    <property type="entry name" value="ATPase domain of HSP90 chaperone/DNA topoisomerase II/histidine kinase"/>
    <property type="match status" value="1"/>
</dbReference>
<name>A0A916JQE1_9FLAO</name>
<dbReference type="InterPro" id="IPR036890">
    <property type="entry name" value="HATPase_C_sf"/>
</dbReference>
<dbReference type="Gene3D" id="3.30.565.10">
    <property type="entry name" value="Histidine kinase-like ATPase, C-terminal domain"/>
    <property type="match status" value="1"/>
</dbReference>
<keyword evidence="3" id="KW-0902">Two-component regulatory system</keyword>
<dbReference type="EMBL" id="OU015584">
    <property type="protein sequence ID" value="CAG5086085.1"/>
    <property type="molecule type" value="Genomic_DNA"/>
</dbReference>
<accession>A0A916JQE1</accession>
<sequence length="409" mass="46871">MSSSQSWNQRLINSGTLGLTNPEEIKRVRLSNLIALTVFTTGTPFAAIFFYFATKLSGVVLIFYILSFWSVIELNKRYRFKLARFVMVLLLNAAVIHYSIWYGKGAGLHMMLIPFFCVPFLIYSKRDGWWMFVGSLISSAGFLMIDFIPFQPIIQLSIRSESFIYHGITAMAWLWLIFEMVYLTDQNYIAVKNLISQRKGQTEAIIRSQELERNRIARDLHDSIGQLLSAAKVNLEQLSGRHDETIQNSINLIDQSVEEMRNVAFHLMPNTLESYGLLPALEELVDRINGFSSFDLAFHTHGFVSNQIGKDLQYNIYRIVQEALNNVLKHAEANEVCLQLIEVEQRLMIIIEDDGKGFAYNLLKREGRGLQNIAARVEWMDGKFTVDSGKTIGTTLIIEVPFRKLNEMQ</sequence>
<protein>
    <recommendedName>
        <fullName evidence="5">Histidine kinase domain-containing protein</fullName>
    </recommendedName>
</protein>
<feature type="transmembrane region" description="Helical" evidence="4">
    <location>
        <begin position="58"/>
        <end position="75"/>
    </location>
</feature>
<evidence type="ECO:0000256" key="1">
    <source>
        <dbReference type="ARBA" id="ARBA00022679"/>
    </source>
</evidence>
<feature type="transmembrane region" description="Helical" evidence="4">
    <location>
        <begin position="33"/>
        <end position="52"/>
    </location>
</feature>
<keyword evidence="1" id="KW-0808">Transferase</keyword>
<feature type="domain" description="Histidine kinase" evidence="5">
    <location>
        <begin position="215"/>
        <end position="404"/>
    </location>
</feature>
<dbReference type="Proteomes" id="UP000683507">
    <property type="component" value="Chromosome"/>
</dbReference>
<dbReference type="Pfam" id="PF07730">
    <property type="entry name" value="HisKA_3"/>
    <property type="match status" value="1"/>
</dbReference>
<dbReference type="Gene3D" id="1.20.5.1930">
    <property type="match status" value="1"/>
</dbReference>
<dbReference type="RefSeq" id="WP_258543197.1">
    <property type="nucleotide sequence ID" value="NZ_OU015584.1"/>
</dbReference>
<dbReference type="GO" id="GO:0016020">
    <property type="term" value="C:membrane"/>
    <property type="evidence" value="ECO:0007669"/>
    <property type="project" value="InterPro"/>
</dbReference>
<feature type="transmembrane region" description="Helical" evidence="4">
    <location>
        <begin position="82"/>
        <end position="100"/>
    </location>
</feature>
<keyword evidence="4" id="KW-0812">Transmembrane</keyword>
<dbReference type="InterPro" id="IPR050482">
    <property type="entry name" value="Sensor_HK_TwoCompSys"/>
</dbReference>
<feature type="transmembrane region" description="Helical" evidence="4">
    <location>
        <begin position="106"/>
        <end position="123"/>
    </location>
</feature>
<dbReference type="PANTHER" id="PTHR24421">
    <property type="entry name" value="NITRATE/NITRITE SENSOR PROTEIN NARX-RELATED"/>
    <property type="match status" value="1"/>
</dbReference>